<dbReference type="SUPFAM" id="SSF103473">
    <property type="entry name" value="MFS general substrate transporter"/>
    <property type="match status" value="1"/>
</dbReference>
<accession>A0A3B0G1N0</accession>
<feature type="transmembrane region" description="Helical" evidence="6">
    <location>
        <begin position="365"/>
        <end position="385"/>
    </location>
</feature>
<dbReference type="Pfam" id="PF07690">
    <property type="entry name" value="MFS_1"/>
    <property type="match status" value="1"/>
</dbReference>
<feature type="transmembrane region" description="Helical" evidence="6">
    <location>
        <begin position="108"/>
        <end position="129"/>
    </location>
</feature>
<dbReference type="PROSITE" id="PS50850">
    <property type="entry name" value="MFS"/>
    <property type="match status" value="1"/>
</dbReference>
<keyword evidence="5 6" id="KW-0472">Membrane</keyword>
<feature type="transmembrane region" description="Helical" evidence="6">
    <location>
        <begin position="303"/>
        <end position="326"/>
    </location>
</feature>
<dbReference type="AlphaFoldDB" id="A0A3B0G1N0"/>
<feature type="transmembrane region" description="Helical" evidence="6">
    <location>
        <begin position="247"/>
        <end position="267"/>
    </location>
</feature>
<evidence type="ECO:0000256" key="4">
    <source>
        <dbReference type="ARBA" id="ARBA00022989"/>
    </source>
</evidence>
<gene>
    <name evidence="8" type="ORF">D7Z96_04710</name>
</gene>
<feature type="transmembrane region" description="Helical" evidence="6">
    <location>
        <begin position="12"/>
        <end position="34"/>
    </location>
</feature>
<name>A0A3B0G1N0_PSEPS</name>
<dbReference type="GO" id="GO:0022857">
    <property type="term" value="F:transmembrane transporter activity"/>
    <property type="evidence" value="ECO:0007669"/>
    <property type="project" value="InterPro"/>
</dbReference>
<feature type="transmembrane region" description="Helical" evidence="6">
    <location>
        <begin position="54"/>
        <end position="75"/>
    </location>
</feature>
<feature type="transmembrane region" description="Helical" evidence="6">
    <location>
        <begin position="279"/>
        <end position="297"/>
    </location>
</feature>
<dbReference type="EMBL" id="RBNH01000003">
    <property type="protein sequence ID" value="RKO26055.1"/>
    <property type="molecule type" value="Genomic_DNA"/>
</dbReference>
<evidence type="ECO:0000256" key="1">
    <source>
        <dbReference type="ARBA" id="ARBA00004651"/>
    </source>
</evidence>
<reference evidence="9" key="2">
    <citation type="submission" date="2018-10" db="EMBL/GenBank/DDBJ databases">
        <authorList>
            <person name="Wang Y."/>
            <person name="Wang J."/>
            <person name="Yang X."/>
            <person name="Wang Z."/>
            <person name="Huang Y."/>
        </authorList>
    </citation>
    <scope>NUCLEOTIDE SEQUENCE [LARGE SCALE GENOMIC DNA]</scope>
    <source>
        <strain evidence="9">J015</strain>
    </source>
</reference>
<evidence type="ECO:0000256" key="3">
    <source>
        <dbReference type="ARBA" id="ARBA00022692"/>
    </source>
</evidence>
<feature type="transmembrane region" description="Helical" evidence="6">
    <location>
        <begin position="338"/>
        <end position="359"/>
    </location>
</feature>
<comment type="caution">
    <text evidence="8">The sequence shown here is derived from an EMBL/GenBank/DDBJ whole genome shotgun (WGS) entry which is preliminary data.</text>
</comment>
<sequence length="421" mass="43417">MSSAISAPAPARFPYAAMVVLATIAFTAITTELLPSGLLPQISSGLDVSEPVAGYLAAAYAAVIVVTVVPAARLLGRIPRHALLVGLVLTFAASNAMVGLAPDFTAAMIARLVGGLAHGLLWTTMAPFVARVVPADKVGKALAIVFSGNSLGLAIGAPVGTALGGFLGWRAAFLVLAGFGLVLTVLAFFLLPRVQRISDAVRPSLRKAIAQPGVKPVAVAWPLLVLAHFALFTYIAPFIRDAGFPEYAISLSLTVLGGSGLLGIWIAGLTVDSRPRRSLLVTTTAIALSMFFLPLAAGNFVVALVLMAVWGAGLGAIGIYNQSAILRAGGEYQEAANGLTVLTIQLGITVGALYGSAALVLGGPMLVPVAAALPVVAAWIITLTGKRHAYPPGPRERVWLEPRPVGRQAELPVPEKVEDPA</sequence>
<dbReference type="CDD" id="cd17324">
    <property type="entry name" value="MFS_NepI_like"/>
    <property type="match status" value="1"/>
</dbReference>
<dbReference type="RefSeq" id="WP_013600064.1">
    <property type="nucleotide sequence ID" value="NZ_RBNH01000003.1"/>
</dbReference>
<keyword evidence="2" id="KW-1003">Cell membrane</keyword>
<dbReference type="Proteomes" id="UP000273159">
    <property type="component" value="Unassembled WGS sequence"/>
</dbReference>
<protein>
    <submittedName>
        <fullName evidence="8">MFS transporter</fullName>
    </submittedName>
</protein>
<dbReference type="GO" id="GO:0005886">
    <property type="term" value="C:plasma membrane"/>
    <property type="evidence" value="ECO:0007669"/>
    <property type="project" value="UniProtKB-SubCell"/>
</dbReference>
<dbReference type="Gene3D" id="1.20.1250.20">
    <property type="entry name" value="MFS general substrate transporter like domains"/>
    <property type="match status" value="1"/>
</dbReference>
<evidence type="ECO:0000256" key="5">
    <source>
        <dbReference type="ARBA" id="ARBA00023136"/>
    </source>
</evidence>
<keyword evidence="3 6" id="KW-0812">Transmembrane</keyword>
<dbReference type="InterPro" id="IPR050189">
    <property type="entry name" value="MFS_Efflux_Transporters"/>
</dbReference>
<dbReference type="InterPro" id="IPR036259">
    <property type="entry name" value="MFS_trans_sf"/>
</dbReference>
<organism evidence="8 9">
    <name type="scientific">Pseudarthrobacter phenanthrenivorans</name>
    <name type="common">Arthrobacter phenanthrenivorans</name>
    <dbReference type="NCBI Taxonomy" id="361575"/>
    <lineage>
        <taxon>Bacteria</taxon>
        <taxon>Bacillati</taxon>
        <taxon>Actinomycetota</taxon>
        <taxon>Actinomycetes</taxon>
        <taxon>Micrococcales</taxon>
        <taxon>Micrococcaceae</taxon>
        <taxon>Pseudarthrobacter</taxon>
    </lineage>
</organism>
<feature type="transmembrane region" description="Helical" evidence="6">
    <location>
        <begin position="82"/>
        <end position="102"/>
    </location>
</feature>
<evidence type="ECO:0000256" key="6">
    <source>
        <dbReference type="SAM" id="Phobius"/>
    </source>
</evidence>
<comment type="subcellular location">
    <subcellularLocation>
        <location evidence="1">Cell membrane</location>
        <topology evidence="1">Multi-pass membrane protein</topology>
    </subcellularLocation>
</comment>
<dbReference type="InterPro" id="IPR011701">
    <property type="entry name" value="MFS"/>
</dbReference>
<dbReference type="OMA" id="AFQVGIM"/>
<feature type="transmembrane region" description="Helical" evidence="6">
    <location>
        <begin position="171"/>
        <end position="192"/>
    </location>
</feature>
<evidence type="ECO:0000313" key="9">
    <source>
        <dbReference type="Proteomes" id="UP000273159"/>
    </source>
</evidence>
<keyword evidence="4 6" id="KW-1133">Transmembrane helix</keyword>
<evidence type="ECO:0000256" key="2">
    <source>
        <dbReference type="ARBA" id="ARBA00022475"/>
    </source>
</evidence>
<dbReference type="PANTHER" id="PTHR43124:SF3">
    <property type="entry name" value="CHLORAMPHENICOL EFFLUX PUMP RV0191"/>
    <property type="match status" value="1"/>
</dbReference>
<proteinExistence type="predicted"/>
<feature type="domain" description="Major facilitator superfamily (MFS) profile" evidence="7">
    <location>
        <begin position="16"/>
        <end position="389"/>
    </location>
</feature>
<dbReference type="PANTHER" id="PTHR43124">
    <property type="entry name" value="PURINE EFFLUX PUMP PBUE"/>
    <property type="match status" value="1"/>
</dbReference>
<evidence type="ECO:0000259" key="7">
    <source>
        <dbReference type="PROSITE" id="PS50850"/>
    </source>
</evidence>
<feature type="transmembrane region" description="Helical" evidence="6">
    <location>
        <begin position="141"/>
        <end position="159"/>
    </location>
</feature>
<evidence type="ECO:0000313" key="8">
    <source>
        <dbReference type="EMBL" id="RKO26055.1"/>
    </source>
</evidence>
<dbReference type="InterPro" id="IPR020846">
    <property type="entry name" value="MFS_dom"/>
</dbReference>
<feature type="transmembrane region" description="Helical" evidence="6">
    <location>
        <begin position="213"/>
        <end position="235"/>
    </location>
</feature>
<reference evidence="8 9" key="1">
    <citation type="submission" date="2018-10" db="EMBL/GenBank/DDBJ databases">
        <title>Genome-guide identification and characterization of bacteria that degrade polycyclic aromatic hydrocarbons and resist hexavalent chromium simultaneously.</title>
        <authorList>
            <person name="Feng H."/>
        </authorList>
    </citation>
    <scope>NUCLEOTIDE SEQUENCE [LARGE SCALE GENOMIC DNA]</scope>
    <source>
        <strain evidence="8 9">J015</strain>
    </source>
</reference>